<keyword evidence="1" id="KW-0812">Transmembrane</keyword>
<keyword evidence="1" id="KW-1133">Transmembrane helix</keyword>
<dbReference type="AlphaFoldDB" id="A0A1J1LKB7"/>
<protein>
    <submittedName>
        <fullName evidence="2">Hydrogenase/urease accessory protein</fullName>
    </submittedName>
</protein>
<feature type="transmembrane region" description="Helical" evidence="1">
    <location>
        <begin position="70"/>
        <end position="97"/>
    </location>
</feature>
<dbReference type="InterPro" id="IPR007038">
    <property type="entry name" value="HupE_UreJ"/>
</dbReference>
<keyword evidence="3" id="KW-1185">Reference proteome</keyword>
<dbReference type="Proteomes" id="UP000184315">
    <property type="component" value="Unassembled WGS sequence"/>
</dbReference>
<proteinExistence type="predicted"/>
<reference evidence="3" key="1">
    <citation type="submission" date="2015-10" db="EMBL/GenBank/DDBJ databases">
        <authorList>
            <person name="Regsiter A."/>
            <person name="william w."/>
        </authorList>
    </citation>
    <scope>NUCLEOTIDE SEQUENCE [LARGE SCALE GENOMIC DNA]</scope>
</reference>
<keyword evidence="1" id="KW-0472">Membrane</keyword>
<evidence type="ECO:0000313" key="3">
    <source>
        <dbReference type="Proteomes" id="UP000184315"/>
    </source>
</evidence>
<name>A0A1J1LKB7_9CYAN</name>
<evidence type="ECO:0000313" key="2">
    <source>
        <dbReference type="EMBL" id="CUR32622.1"/>
    </source>
</evidence>
<feature type="transmembrane region" description="Helical" evidence="1">
    <location>
        <begin position="109"/>
        <end position="131"/>
    </location>
</feature>
<evidence type="ECO:0000256" key="1">
    <source>
        <dbReference type="SAM" id="Phobius"/>
    </source>
</evidence>
<gene>
    <name evidence="2" type="ORF">PL9214490169</name>
</gene>
<feature type="transmembrane region" description="Helical" evidence="1">
    <location>
        <begin position="206"/>
        <end position="224"/>
    </location>
</feature>
<dbReference type="Pfam" id="PF04955">
    <property type="entry name" value="HupE_UreJ"/>
    <property type="match status" value="1"/>
</dbReference>
<feature type="transmembrane region" description="Helical" evidence="1">
    <location>
        <begin position="137"/>
        <end position="155"/>
    </location>
</feature>
<dbReference type="STRING" id="671072.PL9214490169"/>
<dbReference type="EMBL" id="CZDF01000154">
    <property type="protein sequence ID" value="CUR32622.1"/>
    <property type="molecule type" value="Genomic_DNA"/>
</dbReference>
<dbReference type="PIRSF" id="PIRSF016919">
    <property type="entry name" value="HupE_UreJ"/>
    <property type="match status" value="1"/>
</dbReference>
<accession>A0A1J1LKB7</accession>
<feature type="transmembrane region" description="Helical" evidence="1">
    <location>
        <begin position="167"/>
        <end position="186"/>
    </location>
</feature>
<sequence>MFMMFKSFQRFCQDFSLQNNNRVFFLGISLLLLLMAQPATAHHAFGGRIPKNFFEGFLSGLAHPIIGIDHFAFILSIGLIAASIVGGIWIIVGFLGAAMLGTAIHLMSFNLPVPEVAIALSVITIGILLVLKKQLPLAVLISLASVAGLFHGYAYGESIMGAGMMPLISYLAGFTLIQLGIAGATMKLAQSFQQTLETSKYSLIKYSGFAVVAIGVIALSSAITG</sequence>
<organism evidence="2 3">
    <name type="scientific">Planktothrix tepida PCC 9214</name>
    <dbReference type="NCBI Taxonomy" id="671072"/>
    <lineage>
        <taxon>Bacteria</taxon>
        <taxon>Bacillati</taxon>
        <taxon>Cyanobacteriota</taxon>
        <taxon>Cyanophyceae</taxon>
        <taxon>Oscillatoriophycideae</taxon>
        <taxon>Oscillatoriales</taxon>
        <taxon>Microcoleaceae</taxon>
        <taxon>Planktothrix</taxon>
    </lineage>
</organism>